<evidence type="ECO:0000256" key="5">
    <source>
        <dbReference type="ARBA" id="ARBA00022989"/>
    </source>
</evidence>
<evidence type="ECO:0000313" key="10">
    <source>
        <dbReference type="Proteomes" id="UP000515154"/>
    </source>
</evidence>
<gene>
    <name evidence="11" type="primary">LOC115228432</name>
    <name evidence="9" type="synonym">inx</name>
</gene>
<keyword evidence="3" id="KW-1003">Cell membrane</keyword>
<evidence type="ECO:0000256" key="4">
    <source>
        <dbReference type="ARBA" id="ARBA00022692"/>
    </source>
</evidence>
<evidence type="ECO:0000313" key="11">
    <source>
        <dbReference type="RefSeq" id="XP_029654875.1"/>
    </source>
</evidence>
<name>A0A6P7TY90_9MOLL</name>
<keyword evidence="8 9" id="KW-0407">Ion channel</keyword>
<comment type="function">
    <text evidence="9">Structural component of the gap junctions.</text>
</comment>
<dbReference type="GO" id="GO:0005886">
    <property type="term" value="C:plasma membrane"/>
    <property type="evidence" value="ECO:0007669"/>
    <property type="project" value="UniProtKB-SubCell"/>
</dbReference>
<dbReference type="PRINTS" id="PR01262">
    <property type="entry name" value="INNEXIN"/>
</dbReference>
<dbReference type="PANTHER" id="PTHR11893">
    <property type="entry name" value="INNEXIN"/>
    <property type="match status" value="1"/>
</dbReference>
<keyword evidence="4 9" id="KW-0812">Transmembrane</keyword>
<evidence type="ECO:0000256" key="9">
    <source>
        <dbReference type="RuleBase" id="RU010713"/>
    </source>
</evidence>
<comment type="similarity">
    <text evidence="9">Belongs to the pannexin family.</text>
</comment>
<reference evidence="11" key="1">
    <citation type="submission" date="2025-08" db="UniProtKB">
        <authorList>
            <consortium name="RefSeq"/>
        </authorList>
    </citation>
    <scope>IDENTIFICATION</scope>
</reference>
<dbReference type="KEGG" id="osn:115228432"/>
<evidence type="ECO:0000256" key="6">
    <source>
        <dbReference type="ARBA" id="ARBA00023065"/>
    </source>
</evidence>
<keyword evidence="6 9" id="KW-0406">Ion transport</keyword>
<feature type="transmembrane region" description="Helical" evidence="9">
    <location>
        <begin position="183"/>
        <end position="205"/>
    </location>
</feature>
<feature type="transmembrane region" description="Helical" evidence="9">
    <location>
        <begin position="94"/>
        <end position="111"/>
    </location>
</feature>
<evidence type="ECO:0000256" key="7">
    <source>
        <dbReference type="ARBA" id="ARBA00023136"/>
    </source>
</evidence>
<dbReference type="GO" id="GO:0005921">
    <property type="term" value="C:gap junction"/>
    <property type="evidence" value="ECO:0007669"/>
    <property type="project" value="UniProtKB-UniRule"/>
</dbReference>
<evidence type="ECO:0000256" key="3">
    <source>
        <dbReference type="ARBA" id="ARBA00022475"/>
    </source>
</evidence>
<feature type="transmembrane region" description="Helical" evidence="9">
    <location>
        <begin position="30"/>
        <end position="49"/>
    </location>
</feature>
<dbReference type="PANTHER" id="PTHR11893:SF36">
    <property type="entry name" value="INNEXIN-5"/>
    <property type="match status" value="1"/>
</dbReference>
<dbReference type="Pfam" id="PF00876">
    <property type="entry name" value="Innexin"/>
    <property type="match status" value="1"/>
</dbReference>
<keyword evidence="2 9" id="KW-0813">Transport</keyword>
<evidence type="ECO:0000256" key="8">
    <source>
        <dbReference type="ARBA" id="ARBA00023303"/>
    </source>
</evidence>
<keyword evidence="7 9" id="KW-0472">Membrane</keyword>
<keyword evidence="10" id="KW-1185">Reference proteome</keyword>
<dbReference type="GO" id="GO:0034220">
    <property type="term" value="P:monoatomic ion transmembrane transport"/>
    <property type="evidence" value="ECO:0007669"/>
    <property type="project" value="UniProtKB-KW"/>
</dbReference>
<keyword evidence="5 9" id="KW-1133">Transmembrane helix</keyword>
<dbReference type="RefSeq" id="XP_029654875.1">
    <property type="nucleotide sequence ID" value="XM_029799015.2"/>
</dbReference>
<feature type="transmembrane region" description="Helical" evidence="9">
    <location>
        <begin position="271"/>
        <end position="295"/>
    </location>
</feature>
<accession>A0A6P7TY90</accession>
<evidence type="ECO:0000256" key="2">
    <source>
        <dbReference type="ARBA" id="ARBA00022448"/>
    </source>
</evidence>
<protein>
    <recommendedName>
        <fullName evidence="9">Innexin</fullName>
    </recommendedName>
</protein>
<comment type="subcellular location">
    <subcellularLocation>
        <location evidence="1 9">Cell membrane</location>
        <topology evidence="1 9">Multi-pass membrane protein</topology>
    </subcellularLocation>
</comment>
<dbReference type="InterPro" id="IPR000990">
    <property type="entry name" value="Innexin"/>
</dbReference>
<dbReference type="AlphaFoldDB" id="A0A6P7TY90"/>
<sequence length="380" mass="44312">MIFESIAEFASFSKLAGNYDDDLIDRINHIYTVCVLVIFSIVVTGGTYIGNAITCYIPKEGKDERDYIETFCWTGPLYHVPDNIANLSEKRDVIHYYLWVPIILLFEALLFKTPNIIWQMTNKGSGMNLEKIAQLSEKTQLGSEKDRQETIEHIGDYINRWIESNKRRSRNLLSLMKPKRGSYLTILYFIMKLLYCLNAISQFYLLNSLLRIEFSSFGLHVAEYVQNTEVMFNNSIFPRIAYCDYKFRQMSQVVTLKTQCVLPINVLNEKVFMFLWFFFAVISGLSLLNLLGWIYRMLSKRSYVNYIFKYLTINEIGGDKPSKHSCLSFADDYLKLDGVLLMRVVGKNSTDLVVSDLVKYLWTIYMKENPPKKKRESTFP</sequence>
<organism evidence="10 11">
    <name type="scientific">Octopus sinensis</name>
    <name type="common">East Asian common octopus</name>
    <dbReference type="NCBI Taxonomy" id="2607531"/>
    <lineage>
        <taxon>Eukaryota</taxon>
        <taxon>Metazoa</taxon>
        <taxon>Spiralia</taxon>
        <taxon>Lophotrochozoa</taxon>
        <taxon>Mollusca</taxon>
        <taxon>Cephalopoda</taxon>
        <taxon>Coleoidea</taxon>
        <taxon>Octopodiformes</taxon>
        <taxon>Octopoda</taxon>
        <taxon>Incirrata</taxon>
        <taxon>Octopodidae</taxon>
        <taxon>Octopus</taxon>
    </lineage>
</organism>
<dbReference type="Proteomes" id="UP000515154">
    <property type="component" value="Linkage group LG2"/>
</dbReference>
<evidence type="ECO:0000256" key="1">
    <source>
        <dbReference type="ARBA" id="ARBA00004651"/>
    </source>
</evidence>
<proteinExistence type="inferred from homology"/>
<dbReference type="PROSITE" id="PS51013">
    <property type="entry name" value="PANNEXIN"/>
    <property type="match status" value="1"/>
</dbReference>